<protein>
    <submittedName>
        <fullName evidence="1">Uncharacterized protein</fullName>
    </submittedName>
</protein>
<evidence type="ECO:0000313" key="1">
    <source>
        <dbReference type="EMBL" id="CAG5084376.1"/>
    </source>
</evidence>
<evidence type="ECO:0000313" key="2">
    <source>
        <dbReference type="Proteomes" id="UP000683507"/>
    </source>
</evidence>
<name>A0A916NIN4_9FLAO</name>
<dbReference type="KEGG" id="ptan:CRYO30217_02450"/>
<gene>
    <name evidence="1" type="ORF">CRYO30217_02450</name>
</gene>
<keyword evidence="2" id="KW-1185">Reference proteome</keyword>
<dbReference type="EMBL" id="OU015584">
    <property type="protein sequence ID" value="CAG5084376.1"/>
    <property type="molecule type" value="Genomic_DNA"/>
</dbReference>
<reference evidence="1" key="1">
    <citation type="submission" date="2021-04" db="EMBL/GenBank/DDBJ databases">
        <authorList>
            <person name="Rodrigo-Torres L."/>
            <person name="Arahal R. D."/>
            <person name="Lucena T."/>
        </authorList>
    </citation>
    <scope>NUCLEOTIDE SEQUENCE</scope>
    <source>
        <strain evidence="1">AS29M-1</strain>
    </source>
</reference>
<proteinExistence type="predicted"/>
<dbReference type="RefSeq" id="WP_258542679.1">
    <property type="nucleotide sequence ID" value="NZ_OU015584.1"/>
</dbReference>
<dbReference type="AlphaFoldDB" id="A0A916NIN4"/>
<sequence length="802" mass="94282">MKFLCTSIIISFIFLPQTLISQYRVMDDEEGENYFFYNGEEELDYKVTYDYESDLAHVVNESGQEAMIPVYQDFEEILWVEDIPLISELDYVMQDLYWNTEFTIFKEQGKIGLFNPRSQWVSLKPIADSIAYEFNDDEELILYNKGQISRMPSCFLFASELTEMIRFYDEMVTCFEKFDYAWDAYDMYVVEENGKQGVLYFNTEYDDSLEKRIYKIDTIIELVVDSFYVYKDDFVIATKGDLKDVIDMYNGEWPPNLDFIYSEIYLDEDEWELVYVPSMEALQTNFPGLLRMELMSAQKGLFRFESRKGQGVYDQVDNKLLLPMEYDSVKLKGNVIEVKRDGRYGYMLPEYYDYAMIGYTQPFFLFEEPLQEGQFARDEEIWTKYQGDSIRLVMKYDEMHILTSEVLQSVADTLTGIEKVADQLKLLHELQESYLLAEKLREMRAIHGINLESVNGNYFIWISATSQRELDSLKKVGGVEEFKAISRIELIRKNQYYPSSYDLGLKANWYSSNYQSFRLIMNNKAIKADGVVLLKDGQIAVYKGSKGKVYDWGGKKICKLKKNEFLLDYGNNYQLVEYWNGKDSIATCIVKNQRGKVIFERERVIDDNQYSTEQDAYFKMLSNSSFVGSNSGNEIPMELITSEHQTFIRLNGWFYQEAPRKNWKKKFYDLNGNKIDADYVLEEDYESDKYGFKVLVKETPRALLYGIHNGEDWVVPMEYDYLEEYNIYDYNHFYGTSPVLNCFKVGIKNVFNLYDLEGHRLLKDNFYHITDGEVIDGEWVSKAILEGSSKEQKVSVEITKLK</sequence>
<organism evidence="1 2">
    <name type="scientific">Parvicella tangerina</name>
    <dbReference type="NCBI Taxonomy" id="2829795"/>
    <lineage>
        <taxon>Bacteria</taxon>
        <taxon>Pseudomonadati</taxon>
        <taxon>Bacteroidota</taxon>
        <taxon>Flavobacteriia</taxon>
        <taxon>Flavobacteriales</taxon>
        <taxon>Parvicellaceae</taxon>
        <taxon>Parvicella</taxon>
    </lineage>
</organism>
<accession>A0A916NIN4</accession>
<dbReference type="Proteomes" id="UP000683507">
    <property type="component" value="Chromosome"/>
</dbReference>